<comment type="caution">
    <text evidence="3">The sequence shown here is derived from an EMBL/GenBank/DDBJ whole genome shotgun (WGS) entry which is preliminary data.</text>
</comment>
<keyword evidence="2" id="KW-0812">Transmembrane</keyword>
<dbReference type="AlphaFoldDB" id="A0A830EI88"/>
<sequence length="297" mass="32028">MTQPEPRSQPEEPSGQPTFLRGIEFLTGPDPNLGSFLLVIGIVTCVFIALFQFTMSAPVSHLLTAGVITITVVSAGFAALLDSLNYFDQSTESTSRADPEPVGNSKPWVPEGKVSAALPPMINFDEELSELQAHFDGELPSQLTAFVEDYRRLKTNPSNRMTIASDLRADLNPVGVTLDEGTPEYELYEQISDGLFRYIGDSADHLTVADTTCRDAAGQPQDIAAVAGDLAVFDFSVHNEGEATDVEVVAEFYDGDESLSSWTGSLKSVSPAATETISTNIYVPESADRIRTDARPA</sequence>
<accession>A0A830EI88</accession>
<evidence type="ECO:0000313" key="3">
    <source>
        <dbReference type="EMBL" id="GGJ13021.1"/>
    </source>
</evidence>
<reference evidence="3" key="2">
    <citation type="submission" date="2020-09" db="EMBL/GenBank/DDBJ databases">
        <authorList>
            <person name="Sun Q."/>
            <person name="Ohkuma M."/>
        </authorList>
    </citation>
    <scope>NUCLEOTIDE SEQUENCE</scope>
    <source>
        <strain evidence="3">JCM 14359</strain>
    </source>
</reference>
<organism evidence="3 4">
    <name type="scientific">Halobellus salinus</name>
    <dbReference type="NCBI Taxonomy" id="931585"/>
    <lineage>
        <taxon>Archaea</taxon>
        <taxon>Methanobacteriati</taxon>
        <taxon>Methanobacteriota</taxon>
        <taxon>Stenosarchaea group</taxon>
        <taxon>Halobacteria</taxon>
        <taxon>Halobacteriales</taxon>
        <taxon>Haloferacaceae</taxon>
        <taxon>Halobellus</taxon>
    </lineage>
</organism>
<evidence type="ECO:0000256" key="1">
    <source>
        <dbReference type="SAM" id="MobiDB-lite"/>
    </source>
</evidence>
<dbReference type="Proteomes" id="UP000653099">
    <property type="component" value="Unassembled WGS sequence"/>
</dbReference>
<keyword evidence="2" id="KW-1133">Transmembrane helix</keyword>
<dbReference type="EMBL" id="BMOC01000016">
    <property type="protein sequence ID" value="GGJ13021.1"/>
    <property type="molecule type" value="Genomic_DNA"/>
</dbReference>
<name>A0A830EI88_9EURY</name>
<keyword evidence="4" id="KW-1185">Reference proteome</keyword>
<feature type="transmembrane region" description="Helical" evidence="2">
    <location>
        <begin position="33"/>
        <end position="55"/>
    </location>
</feature>
<proteinExistence type="predicted"/>
<feature type="transmembrane region" description="Helical" evidence="2">
    <location>
        <begin position="62"/>
        <end position="81"/>
    </location>
</feature>
<protein>
    <submittedName>
        <fullName evidence="3">Uncharacterized protein</fullName>
    </submittedName>
</protein>
<keyword evidence="2" id="KW-0472">Membrane</keyword>
<evidence type="ECO:0000313" key="4">
    <source>
        <dbReference type="Proteomes" id="UP000653099"/>
    </source>
</evidence>
<reference evidence="3" key="1">
    <citation type="journal article" date="2014" name="Int. J. Syst. Evol. Microbiol.">
        <title>Complete genome sequence of Corynebacterium casei LMG S-19264T (=DSM 44701T), isolated from a smear-ripened cheese.</title>
        <authorList>
            <consortium name="US DOE Joint Genome Institute (JGI-PGF)"/>
            <person name="Walter F."/>
            <person name="Albersmeier A."/>
            <person name="Kalinowski J."/>
            <person name="Ruckert C."/>
        </authorList>
    </citation>
    <scope>NUCLEOTIDE SEQUENCE</scope>
    <source>
        <strain evidence="3">JCM 14359</strain>
    </source>
</reference>
<feature type="region of interest" description="Disordered" evidence="1">
    <location>
        <begin position="91"/>
        <end position="110"/>
    </location>
</feature>
<dbReference type="RefSeq" id="WP_229663825.1">
    <property type="nucleotide sequence ID" value="NZ_BMOC01000016.1"/>
</dbReference>
<evidence type="ECO:0000256" key="2">
    <source>
        <dbReference type="SAM" id="Phobius"/>
    </source>
</evidence>
<gene>
    <name evidence="3" type="ORF">GCM10008995_23590</name>
</gene>